<dbReference type="SMART" id="SM00100">
    <property type="entry name" value="cNMP"/>
    <property type="match status" value="1"/>
</dbReference>
<evidence type="ECO:0000256" key="5">
    <source>
        <dbReference type="ARBA" id="ARBA00022989"/>
    </source>
</evidence>
<comment type="subunit">
    <text evidence="12">Interacts (via N-terminus) with DMI1 (via c-terminus). The Nod factor has no effect on this interaction, implying that the complex is maintained after activation.</text>
</comment>
<evidence type="ECO:0000256" key="11">
    <source>
        <dbReference type="ARBA" id="ARBA00056117"/>
    </source>
</evidence>
<evidence type="ECO:0000256" key="7">
    <source>
        <dbReference type="ARBA" id="ARBA00023136"/>
    </source>
</evidence>
<keyword evidence="16" id="KW-1185">Reference proteome</keyword>
<evidence type="ECO:0000256" key="12">
    <source>
        <dbReference type="ARBA" id="ARBA00064416"/>
    </source>
</evidence>
<dbReference type="FunFam" id="2.60.120.10:FF:000024">
    <property type="entry name" value="Cyclic nucleotide-gated ion channel 1"/>
    <property type="match status" value="1"/>
</dbReference>
<accession>A0A151RNA5</accession>
<name>A0A151RNA5_CAJCA</name>
<evidence type="ECO:0000256" key="13">
    <source>
        <dbReference type="SAM" id="Phobius"/>
    </source>
</evidence>
<evidence type="ECO:0000259" key="14">
    <source>
        <dbReference type="PROSITE" id="PS50042"/>
    </source>
</evidence>
<evidence type="ECO:0000256" key="1">
    <source>
        <dbReference type="ARBA" id="ARBA00004232"/>
    </source>
</evidence>
<dbReference type="InterPro" id="IPR000595">
    <property type="entry name" value="cNMP-bd_dom"/>
</dbReference>
<dbReference type="PROSITE" id="PS50042">
    <property type="entry name" value="CNMP_BINDING_3"/>
    <property type="match status" value="1"/>
</dbReference>
<sequence>MVAYETSSKKKVGKDAIGKSSDGRELSRVFSEDYDSEQILILDPRGPRVNSWNKIFLAACLISLFVDPLFFYLPVAKKDKCIDMSDGLEVSLTVIRSLIDAFYIIQIYFRFQTAYIAPSSRVSGRGELIIDSSKIASKYTRKDFWIDLVAAQPLPQVLIWAVIPNLRGSQMIASRHVLRLVSIFQYLLRLYLIYPLSSEIIKANGVMMEKAWAGAAYNLMLYMLASHPFSYFFSFMICIYFIFYVVSDSVIHCPSTYLQSTTTRLEEWRIRRTDTERWMHHRQLPHYLKQNVRRHEQFRWVATRGVDEETILGDLPTDLRRDIKRHLCLNLVRQVPLFDQMDDRMLDAICERLKPSLFTPGAHVVREGDLVNEMIFIVRGCLDSCTTNGGRTGFFNSCRLGSGDFCGEELLPWALDPRPTVVLPSSTRTVKAITEVEAFALIAEDLKFVAAQFRRLHSKQLRHTFRFHSHQWRTWAACFIQAAWFRYKKMKETSELKRKEKLMMMAYVPGNGTEHFSAPLQAPMGTLYAAKLASIPRKGRSLRYGPELDILGSLRKPLEPDFTDDDD</sequence>
<feature type="domain" description="Cyclic nucleotide-binding" evidence="14">
    <location>
        <begin position="337"/>
        <end position="422"/>
    </location>
</feature>
<dbReference type="Gene3D" id="2.60.120.10">
    <property type="entry name" value="Jelly Rolls"/>
    <property type="match status" value="1"/>
</dbReference>
<dbReference type="Proteomes" id="UP000075243">
    <property type="component" value="Unassembled WGS sequence"/>
</dbReference>
<evidence type="ECO:0000313" key="16">
    <source>
        <dbReference type="Proteomes" id="UP000075243"/>
    </source>
</evidence>
<dbReference type="GO" id="GO:0044325">
    <property type="term" value="F:transmembrane transporter binding"/>
    <property type="evidence" value="ECO:0007669"/>
    <property type="project" value="UniProtKB-ARBA"/>
</dbReference>
<feature type="transmembrane region" description="Helical" evidence="13">
    <location>
        <begin position="221"/>
        <end position="246"/>
    </location>
</feature>
<dbReference type="Gramene" id="C.cajan_36102.t">
    <property type="protein sequence ID" value="C.cajan_36102.t"/>
    <property type="gene ID" value="C.cajan_36102"/>
</dbReference>
<gene>
    <name evidence="15" type="ORF">KK1_034511</name>
</gene>
<evidence type="ECO:0000256" key="10">
    <source>
        <dbReference type="ARBA" id="ARBA00023303"/>
    </source>
</evidence>
<organism evidence="15 16">
    <name type="scientific">Cajanus cajan</name>
    <name type="common">Pigeon pea</name>
    <name type="synonym">Cajanus indicus</name>
    <dbReference type="NCBI Taxonomy" id="3821"/>
    <lineage>
        <taxon>Eukaryota</taxon>
        <taxon>Viridiplantae</taxon>
        <taxon>Streptophyta</taxon>
        <taxon>Embryophyta</taxon>
        <taxon>Tracheophyta</taxon>
        <taxon>Spermatophyta</taxon>
        <taxon>Magnoliopsida</taxon>
        <taxon>eudicotyledons</taxon>
        <taxon>Gunneridae</taxon>
        <taxon>Pentapetalae</taxon>
        <taxon>rosids</taxon>
        <taxon>fabids</taxon>
        <taxon>Fabales</taxon>
        <taxon>Fabaceae</taxon>
        <taxon>Papilionoideae</taxon>
        <taxon>50 kb inversion clade</taxon>
        <taxon>NPAAA clade</taxon>
        <taxon>indigoferoid/millettioid clade</taxon>
        <taxon>Phaseoleae</taxon>
        <taxon>Cajanus</taxon>
    </lineage>
</organism>
<dbReference type="EMBL" id="KQ483643">
    <property type="protein sequence ID" value="KYP44039.1"/>
    <property type="molecule type" value="Genomic_DNA"/>
</dbReference>
<evidence type="ECO:0000313" key="15">
    <source>
        <dbReference type="EMBL" id="KYP44039.1"/>
    </source>
</evidence>
<evidence type="ECO:0000256" key="2">
    <source>
        <dbReference type="ARBA" id="ARBA00010486"/>
    </source>
</evidence>
<keyword evidence="7 13" id="KW-0472">Membrane</keyword>
<dbReference type="AlphaFoldDB" id="A0A151RNA5"/>
<dbReference type="PANTHER" id="PTHR45651:SF16">
    <property type="entry name" value="PROTEIN CNGC15A"/>
    <property type="match status" value="1"/>
</dbReference>
<reference evidence="15" key="1">
    <citation type="journal article" date="2012" name="Nat. Biotechnol.">
        <title>Draft genome sequence of pigeonpea (Cajanus cajan), an orphan legume crop of resource-poor farmers.</title>
        <authorList>
            <person name="Varshney R.K."/>
            <person name="Chen W."/>
            <person name="Li Y."/>
            <person name="Bharti A.K."/>
            <person name="Saxena R.K."/>
            <person name="Schlueter J.A."/>
            <person name="Donoghue M.T."/>
            <person name="Azam S."/>
            <person name="Fan G."/>
            <person name="Whaley A.M."/>
            <person name="Farmer A.D."/>
            <person name="Sheridan J."/>
            <person name="Iwata A."/>
            <person name="Tuteja R."/>
            <person name="Penmetsa R.V."/>
            <person name="Wu W."/>
            <person name="Upadhyaya H.D."/>
            <person name="Yang S.P."/>
            <person name="Shah T."/>
            <person name="Saxena K.B."/>
            <person name="Michael T."/>
            <person name="McCombie W.R."/>
            <person name="Yang B."/>
            <person name="Zhang G."/>
            <person name="Yang H."/>
            <person name="Wang J."/>
            <person name="Spillane C."/>
            <person name="Cook D.R."/>
            <person name="May G.D."/>
            <person name="Xu X."/>
            <person name="Jackson S.A."/>
        </authorList>
    </citation>
    <scope>NUCLEOTIDE SEQUENCE [LARGE SCALE GENOMIC DNA]</scope>
</reference>
<keyword evidence="9" id="KW-1071">Ligand-gated ion channel</keyword>
<evidence type="ECO:0000256" key="8">
    <source>
        <dbReference type="ARBA" id="ARBA00023242"/>
    </source>
</evidence>
<keyword evidence="8" id="KW-0539">Nucleus</keyword>
<feature type="transmembrane region" description="Helical" evidence="13">
    <location>
        <begin position="55"/>
        <end position="73"/>
    </location>
</feature>
<feature type="transmembrane region" description="Helical" evidence="13">
    <location>
        <begin position="93"/>
        <end position="111"/>
    </location>
</feature>
<keyword evidence="10" id="KW-0407">Ion channel</keyword>
<dbReference type="GO" id="GO:0034220">
    <property type="term" value="P:monoatomic ion transmembrane transport"/>
    <property type="evidence" value="ECO:0007669"/>
    <property type="project" value="UniProtKB-KW"/>
</dbReference>
<dbReference type="SUPFAM" id="SSF51206">
    <property type="entry name" value="cAMP-binding domain-like"/>
    <property type="match status" value="1"/>
</dbReference>
<dbReference type="CDD" id="cd00038">
    <property type="entry name" value="CAP_ED"/>
    <property type="match status" value="1"/>
</dbReference>
<evidence type="ECO:0000256" key="3">
    <source>
        <dbReference type="ARBA" id="ARBA00022448"/>
    </source>
</evidence>
<protein>
    <submittedName>
        <fullName evidence="15">Cyclic nucleotide-gated ion channel 15</fullName>
    </submittedName>
</protein>
<dbReference type="InterPro" id="IPR014710">
    <property type="entry name" value="RmlC-like_jellyroll"/>
</dbReference>
<keyword evidence="4 13" id="KW-0812">Transmembrane</keyword>
<comment type="function">
    <text evidence="11">Cyclic nucleotide-gated channel involved in the establishment of both rhizobial and mycorrhizal associations. Required for full activation of nuclear-localized Ca(2+) oscillations by Nod and Myc factors. Simultaneous activation of the K(+)-permeable channel DMI1 and the Ca(2+) channel CNGC15 can give rise to sustained Ca(2+) oscillations. May function during fertilization in both female and male gametophytic Ca(2+) signaling.</text>
</comment>
<keyword evidence="6" id="KW-0406">Ion transport</keyword>
<proteinExistence type="inferred from homology"/>
<keyword evidence="5 13" id="KW-1133">Transmembrane helix</keyword>
<dbReference type="SUPFAM" id="SSF81324">
    <property type="entry name" value="Voltage-gated potassium channels"/>
    <property type="match status" value="1"/>
</dbReference>
<dbReference type="OMA" id="HDFYQFG"/>
<dbReference type="InterPro" id="IPR018490">
    <property type="entry name" value="cNMP-bd_dom_sf"/>
</dbReference>
<dbReference type="Gene3D" id="1.10.287.630">
    <property type="entry name" value="Helix hairpin bin"/>
    <property type="match status" value="1"/>
</dbReference>
<evidence type="ECO:0000256" key="6">
    <source>
        <dbReference type="ARBA" id="ARBA00023065"/>
    </source>
</evidence>
<comment type="subcellular location">
    <subcellularLocation>
        <location evidence="1">Nucleus membrane</location>
        <topology evidence="1">Multi-pass membrane protein</topology>
    </subcellularLocation>
</comment>
<dbReference type="GO" id="GO:0031965">
    <property type="term" value="C:nuclear membrane"/>
    <property type="evidence" value="ECO:0007669"/>
    <property type="project" value="UniProtKB-SubCell"/>
</dbReference>
<comment type="similarity">
    <text evidence="2">Belongs to the cyclic nucleotide-gated cation channel (TC 1.A.1.5) family.</text>
</comment>
<evidence type="ECO:0000256" key="9">
    <source>
        <dbReference type="ARBA" id="ARBA00023286"/>
    </source>
</evidence>
<keyword evidence="3" id="KW-0813">Transport</keyword>
<evidence type="ECO:0000256" key="4">
    <source>
        <dbReference type="ARBA" id="ARBA00022692"/>
    </source>
</evidence>
<dbReference type="PANTHER" id="PTHR45651">
    <property type="entry name" value="CYCLIC NUCLEOTIDE-GATED ION CHANNEL 15-RELATED-RELATED"/>
    <property type="match status" value="1"/>
</dbReference>